<protein>
    <submittedName>
        <fullName evidence="2">Opacity protein-like surface antigen</fullName>
    </submittedName>
</protein>
<dbReference type="EMBL" id="JACHFZ010000002">
    <property type="protein sequence ID" value="MBB5291386.1"/>
    <property type="molecule type" value="Genomic_DNA"/>
</dbReference>
<feature type="chain" id="PRO_5030765518" evidence="1">
    <location>
        <begin position="26"/>
        <end position="50"/>
    </location>
</feature>
<gene>
    <name evidence="2" type="ORF">HNQ67_000900</name>
</gene>
<keyword evidence="3" id="KW-1185">Reference proteome</keyword>
<organism evidence="2 3">
    <name type="scientific">Brevundimonas basaltis</name>
    <dbReference type="NCBI Taxonomy" id="472166"/>
    <lineage>
        <taxon>Bacteria</taxon>
        <taxon>Pseudomonadati</taxon>
        <taxon>Pseudomonadota</taxon>
        <taxon>Alphaproteobacteria</taxon>
        <taxon>Caulobacterales</taxon>
        <taxon>Caulobacteraceae</taxon>
        <taxon>Brevundimonas</taxon>
    </lineage>
</organism>
<dbReference type="AlphaFoldDB" id="A0A7W8HWW6"/>
<feature type="non-terminal residue" evidence="2">
    <location>
        <position position="50"/>
    </location>
</feature>
<evidence type="ECO:0000256" key="1">
    <source>
        <dbReference type="SAM" id="SignalP"/>
    </source>
</evidence>
<sequence>MRVKTIILASCAAGALALSAGAASADPNGWYGAIDAGYHMPEVDTNIGVE</sequence>
<comment type="caution">
    <text evidence="2">The sequence shown here is derived from an EMBL/GenBank/DDBJ whole genome shotgun (WGS) entry which is preliminary data.</text>
</comment>
<proteinExistence type="predicted"/>
<feature type="signal peptide" evidence="1">
    <location>
        <begin position="1"/>
        <end position="25"/>
    </location>
</feature>
<evidence type="ECO:0000313" key="2">
    <source>
        <dbReference type="EMBL" id="MBB5291386.1"/>
    </source>
</evidence>
<keyword evidence="1" id="KW-0732">Signal</keyword>
<name>A0A7W8HWW6_9CAUL</name>
<reference evidence="2 3" key="1">
    <citation type="submission" date="2020-08" db="EMBL/GenBank/DDBJ databases">
        <title>Genomic Encyclopedia of Type Strains, Phase IV (KMG-IV): sequencing the most valuable type-strain genomes for metagenomic binning, comparative biology and taxonomic classification.</title>
        <authorList>
            <person name="Goeker M."/>
        </authorList>
    </citation>
    <scope>NUCLEOTIDE SEQUENCE [LARGE SCALE GENOMIC DNA]</scope>
    <source>
        <strain evidence="2 3">DSM 25335</strain>
    </source>
</reference>
<accession>A0A7W8HWW6</accession>
<evidence type="ECO:0000313" key="3">
    <source>
        <dbReference type="Proteomes" id="UP000566663"/>
    </source>
</evidence>
<dbReference type="Proteomes" id="UP000566663">
    <property type="component" value="Unassembled WGS sequence"/>
</dbReference>